<dbReference type="EMBL" id="QKSB01000003">
    <property type="protein sequence ID" value="PZE17690.1"/>
    <property type="molecule type" value="Genomic_DNA"/>
</dbReference>
<evidence type="ECO:0000313" key="1">
    <source>
        <dbReference type="EMBL" id="PZE17690.1"/>
    </source>
</evidence>
<accession>A0A2W1N2D0</accession>
<evidence type="ECO:0008006" key="3">
    <source>
        <dbReference type="Google" id="ProtNLM"/>
    </source>
</evidence>
<dbReference type="Pfam" id="PF12843">
    <property type="entry name" value="QSregVF_b"/>
    <property type="match status" value="1"/>
</dbReference>
<evidence type="ECO:0000313" key="2">
    <source>
        <dbReference type="Proteomes" id="UP000249248"/>
    </source>
</evidence>
<dbReference type="OrthoDB" id="9807855at2"/>
<dbReference type="RefSeq" id="WP_111062650.1">
    <property type="nucleotide sequence ID" value="NZ_JBHUCU010000027.1"/>
</dbReference>
<reference evidence="1 2" key="1">
    <citation type="submission" date="2018-06" db="EMBL/GenBank/DDBJ databases">
        <title>The draft genome sequence of Crocinitomix sp. SM1701.</title>
        <authorList>
            <person name="Zhang X."/>
        </authorList>
    </citation>
    <scope>NUCLEOTIDE SEQUENCE [LARGE SCALE GENOMIC DNA]</scope>
    <source>
        <strain evidence="1 2">SM1701</strain>
    </source>
</reference>
<keyword evidence="2" id="KW-1185">Reference proteome</keyword>
<dbReference type="AlphaFoldDB" id="A0A2W1N2D0"/>
<gene>
    <name evidence="1" type="ORF">DNU06_07625</name>
</gene>
<sequence>MQSQVDNRKELVEAINYKMPFGKYAGQALLTIPEPYFVWFSNKGFPDNKLGKYMRLMHEIKINGLEKDLYIFLKRD</sequence>
<protein>
    <recommendedName>
        <fullName evidence="3">Cytoplasmic protein</fullName>
    </recommendedName>
</protein>
<name>A0A2W1N2D0_9FLAO</name>
<comment type="caution">
    <text evidence="1">The sequence shown here is derived from an EMBL/GenBank/DDBJ whole genome shotgun (WGS) entry which is preliminary data.</text>
</comment>
<dbReference type="InterPro" id="IPR024530">
    <property type="entry name" value="QSregVF_b"/>
</dbReference>
<dbReference type="Proteomes" id="UP000249248">
    <property type="component" value="Unassembled WGS sequence"/>
</dbReference>
<organism evidence="1 2">
    <name type="scientific">Putridiphycobacter roseus</name>
    <dbReference type="NCBI Taxonomy" id="2219161"/>
    <lineage>
        <taxon>Bacteria</taxon>
        <taxon>Pseudomonadati</taxon>
        <taxon>Bacteroidota</taxon>
        <taxon>Flavobacteriia</taxon>
        <taxon>Flavobacteriales</taxon>
        <taxon>Crocinitomicaceae</taxon>
        <taxon>Putridiphycobacter</taxon>
    </lineage>
</organism>
<proteinExistence type="predicted"/>